<gene>
    <name evidence="2" type="ORF">CON36_34880</name>
</gene>
<dbReference type="AlphaFoldDB" id="A0A9X6SS75"/>
<organism evidence="2 3">
    <name type="scientific">Bacillus cereus</name>
    <dbReference type="NCBI Taxonomy" id="1396"/>
    <lineage>
        <taxon>Bacteria</taxon>
        <taxon>Bacillati</taxon>
        <taxon>Bacillota</taxon>
        <taxon>Bacilli</taxon>
        <taxon>Bacillales</taxon>
        <taxon>Bacillaceae</taxon>
        <taxon>Bacillus</taxon>
        <taxon>Bacillus cereus group</taxon>
    </lineage>
</organism>
<dbReference type="Proteomes" id="UP000219922">
    <property type="component" value="Unassembled WGS sequence"/>
</dbReference>
<evidence type="ECO:0000313" key="2">
    <source>
        <dbReference type="EMBL" id="PDZ94228.1"/>
    </source>
</evidence>
<proteinExistence type="predicted"/>
<keyword evidence="1" id="KW-0175">Coiled coil</keyword>
<protein>
    <submittedName>
        <fullName evidence="2">Uncharacterized protein</fullName>
    </submittedName>
</protein>
<reference evidence="2 3" key="1">
    <citation type="submission" date="2017-09" db="EMBL/GenBank/DDBJ databases">
        <title>Large-scale bioinformatics analysis of Bacillus genomes uncovers conserved roles of natural products in bacterial physiology.</title>
        <authorList>
            <consortium name="Agbiome Team Llc"/>
            <person name="Bleich R.M."/>
            <person name="Grubbs K.J."/>
            <person name="Santa Maria K.C."/>
            <person name="Allen S.E."/>
            <person name="Farag S."/>
            <person name="Shank E.A."/>
            <person name="Bowers A."/>
        </authorList>
    </citation>
    <scope>NUCLEOTIDE SEQUENCE [LARGE SCALE GENOMIC DNA]</scope>
    <source>
        <strain evidence="2 3">AFS092789</strain>
    </source>
</reference>
<evidence type="ECO:0000313" key="3">
    <source>
        <dbReference type="Proteomes" id="UP000219922"/>
    </source>
</evidence>
<name>A0A9X6SS75_BACCE</name>
<evidence type="ECO:0000256" key="1">
    <source>
        <dbReference type="SAM" id="Coils"/>
    </source>
</evidence>
<feature type="coiled-coil region" evidence="1">
    <location>
        <begin position="82"/>
        <end position="123"/>
    </location>
</feature>
<dbReference type="RefSeq" id="WP_098007181.1">
    <property type="nucleotide sequence ID" value="NZ_NVMX01000233.1"/>
</dbReference>
<dbReference type="EMBL" id="NVMX01000233">
    <property type="protein sequence ID" value="PDZ94228.1"/>
    <property type="molecule type" value="Genomic_DNA"/>
</dbReference>
<comment type="caution">
    <text evidence="2">The sequence shown here is derived from an EMBL/GenBank/DDBJ whole genome shotgun (WGS) entry which is preliminary data.</text>
</comment>
<accession>A0A9X6SS75</accession>
<sequence length="133" mass="15745">MTVYYIKSVKWTKHKETNPSGEDIWWGPNNSGYTKDITQAGIYTEEQVIDHRKHHGQNVSEIVPIDVQPWSDETIQMNKFHLSKQKELIEHWNQKLDEAQKLVKHAKENVNSYQESVKQLNMELKIQEMLKNN</sequence>